<dbReference type="InterPro" id="IPR013784">
    <property type="entry name" value="Carb-bd-like_fold"/>
</dbReference>
<sequence length="805" mass="90560">MRFLFSILSLIIFLTLPTFAQSARPALAKPYLVAPVVLDNQVIAQAWVFPRDDKRNFAVEAKPLLEGLQSQLKESLWLNLKNRVRPEGVVTLLDLEGVGLSIFFDEARLELKIDLPLKHRRGNDLDLNYAELSGRPYKRPDAHSGYLNLRMLQSFQYGAGTTEEKLPLSSQVDLVENIKGFVFESSGEFLEGDNHPWKRQDTRIRRDDEDKMIRYTLGDLTLGSRGFQIAPNLAGLSVVREFSIQPYKTLRPLSNTEIVIKRASLVEVYVNGFLYSQLRLAPGVFNIRDFPLAIGQNNVKVKIRDDFGQEEVYDFSVLFENTLLGKGVQEFSYAVGLPWTVSGADRAYDNTGAAATFFHRAGVTDELTLGLNFQNYLSQSLSGIEISGISRWGYLSFDGGYSSVAENKTGFAEKLRYRTLDRMLGRDVPVVLTLEAENRDPDFIPVSVFDIGLVSYVRRYDSQLNFRFLQNWFFGVGAGVMEVPLAEDERQYRSNLVVPVNNQTRVELSYSKIVGVTEEDRGLISLFWNEPQGKYSASAYYDSLQKTANLTVNRNNMHKYDDVRASASVQGSDGSESVNLMAEYLTQPLSLRLEHFTTRQNSVDTNTTSLGLNTGIAWVGSHAAFTQPIYDSFVLVHSDLLPKDQELMINPNGEKGDAQLGPQHTTVLRDQSAYYKYTVNVDSTSLPMGYLLEKEYFNVQPTYRSGVLIDLNLKKKIMVKGRVVDQKGQPVPYVAGDILNAQDQLVDNTFFTNKNGGFLIEGLEPGRYKIVTDRPYLGPLIFEVTESPNNSLDLGSIVLKKEDSE</sequence>
<dbReference type="PANTHER" id="PTHR30451">
    <property type="entry name" value="OUTER MEMBRANE USHER PROTEIN"/>
    <property type="match status" value="1"/>
</dbReference>
<keyword evidence="1" id="KW-0732">Signal</keyword>
<dbReference type="GO" id="GO:0030246">
    <property type="term" value="F:carbohydrate binding"/>
    <property type="evidence" value="ECO:0007669"/>
    <property type="project" value="InterPro"/>
</dbReference>
<dbReference type="EMBL" id="LUKF01000019">
    <property type="protein sequence ID" value="KYG60665.1"/>
    <property type="molecule type" value="Genomic_DNA"/>
</dbReference>
<name>A0A150WC81_BDEBC</name>
<dbReference type="GO" id="GO:0009297">
    <property type="term" value="P:pilus assembly"/>
    <property type="evidence" value="ECO:0007669"/>
    <property type="project" value="InterPro"/>
</dbReference>
<dbReference type="InterPro" id="IPR042186">
    <property type="entry name" value="FimD_plug_dom"/>
</dbReference>
<evidence type="ECO:0000256" key="1">
    <source>
        <dbReference type="SAM" id="SignalP"/>
    </source>
</evidence>
<gene>
    <name evidence="2" type="ORF">AZI85_11750</name>
</gene>
<feature type="signal peptide" evidence="1">
    <location>
        <begin position="1"/>
        <end position="20"/>
    </location>
</feature>
<feature type="chain" id="PRO_5007572683" evidence="1">
    <location>
        <begin position="21"/>
        <end position="805"/>
    </location>
</feature>
<accession>A0A150WC81</accession>
<dbReference type="PANTHER" id="PTHR30451:SF5">
    <property type="entry name" value="SLR0019 PROTEIN"/>
    <property type="match status" value="1"/>
</dbReference>
<dbReference type="Proteomes" id="UP000075391">
    <property type="component" value="Unassembled WGS sequence"/>
</dbReference>
<dbReference type="GO" id="GO:0015473">
    <property type="term" value="F:fimbrial usher porin activity"/>
    <property type="evidence" value="ECO:0007669"/>
    <property type="project" value="InterPro"/>
</dbReference>
<dbReference type="AlphaFoldDB" id="A0A150WC81"/>
<dbReference type="Gene3D" id="2.60.40.3110">
    <property type="match status" value="1"/>
</dbReference>
<dbReference type="RefSeq" id="WP_063244935.1">
    <property type="nucleotide sequence ID" value="NZ_LUKF01000019.1"/>
</dbReference>
<dbReference type="SUPFAM" id="SSF49452">
    <property type="entry name" value="Starch-binding domain-like"/>
    <property type="match status" value="1"/>
</dbReference>
<proteinExistence type="predicted"/>
<dbReference type="Gene3D" id="2.60.40.2610">
    <property type="entry name" value="Outer membrane usher protein FimD, plug domain"/>
    <property type="match status" value="1"/>
</dbReference>
<comment type="caution">
    <text evidence="2">The sequence shown here is derived from an EMBL/GenBank/DDBJ whole genome shotgun (WGS) entry which is preliminary data.</text>
</comment>
<organism evidence="2 3">
    <name type="scientific">Bdellovibrio bacteriovorus</name>
    <dbReference type="NCBI Taxonomy" id="959"/>
    <lineage>
        <taxon>Bacteria</taxon>
        <taxon>Pseudomonadati</taxon>
        <taxon>Bdellovibrionota</taxon>
        <taxon>Bdellovibrionia</taxon>
        <taxon>Bdellovibrionales</taxon>
        <taxon>Pseudobdellovibrionaceae</taxon>
        <taxon>Bdellovibrio</taxon>
    </lineage>
</organism>
<dbReference type="Pfam" id="PF13620">
    <property type="entry name" value="CarboxypepD_reg"/>
    <property type="match status" value="1"/>
</dbReference>
<dbReference type="GO" id="GO:0009279">
    <property type="term" value="C:cell outer membrane"/>
    <property type="evidence" value="ECO:0007669"/>
    <property type="project" value="TreeGrafter"/>
</dbReference>
<evidence type="ECO:0000313" key="3">
    <source>
        <dbReference type="Proteomes" id="UP000075391"/>
    </source>
</evidence>
<reference evidence="2 3" key="1">
    <citation type="submission" date="2016-03" db="EMBL/GenBank/DDBJ databases">
        <authorList>
            <person name="Ploux O."/>
        </authorList>
    </citation>
    <scope>NUCLEOTIDE SEQUENCE [LARGE SCALE GENOMIC DNA]</scope>
    <source>
        <strain evidence="2 3">BER2</strain>
    </source>
</reference>
<evidence type="ECO:0000313" key="2">
    <source>
        <dbReference type="EMBL" id="KYG60665.1"/>
    </source>
</evidence>
<protein>
    <submittedName>
        <fullName evidence="2">Uncharacterized protein</fullName>
    </submittedName>
</protein>
<dbReference type="InterPro" id="IPR000015">
    <property type="entry name" value="Fimb_usher"/>
</dbReference>
<dbReference type="Pfam" id="PF00577">
    <property type="entry name" value="Usher"/>
    <property type="match status" value="1"/>
</dbReference>